<dbReference type="InterPro" id="IPR023404">
    <property type="entry name" value="rSAM_horseshoe"/>
</dbReference>
<dbReference type="SFLD" id="SFLDS00029">
    <property type="entry name" value="Radical_SAM"/>
    <property type="match status" value="1"/>
</dbReference>
<evidence type="ECO:0000313" key="10">
    <source>
        <dbReference type="EMBL" id="MSU05278.1"/>
    </source>
</evidence>
<dbReference type="GO" id="GO:0051539">
    <property type="term" value="F:4 iron, 4 sulfur cluster binding"/>
    <property type="evidence" value="ECO:0007669"/>
    <property type="project" value="UniProtKB-KW"/>
</dbReference>
<keyword evidence="4" id="KW-0949">S-adenosyl-L-methionine</keyword>
<accession>A0A7X2PAI4</accession>
<evidence type="ECO:0000259" key="8">
    <source>
        <dbReference type="PROSITE" id="PS51449"/>
    </source>
</evidence>
<organism evidence="10 11">
    <name type="scientific">Bullifex porci</name>
    <dbReference type="NCBI Taxonomy" id="2606638"/>
    <lineage>
        <taxon>Bacteria</taxon>
        <taxon>Pseudomonadati</taxon>
        <taxon>Spirochaetota</taxon>
        <taxon>Spirochaetia</taxon>
        <taxon>Spirochaetales</taxon>
        <taxon>Spirochaetaceae</taxon>
        <taxon>Bullifex</taxon>
    </lineage>
</organism>
<dbReference type="InterPro" id="IPR013848">
    <property type="entry name" value="Methylthiotransferase_N"/>
</dbReference>
<evidence type="ECO:0000256" key="1">
    <source>
        <dbReference type="ARBA" id="ARBA00001966"/>
    </source>
</evidence>
<dbReference type="Pfam" id="PF00919">
    <property type="entry name" value="UPF0004"/>
    <property type="match status" value="1"/>
</dbReference>
<sequence length="430" mass="48633">MKVCVYTLGCRLNQCESEAICDSFLKEGYEIVKENDEASLYIVNTCTVTSKAEQKARRMIRIFSKKGEAVVVTGCYAQMNEKEIKSLSDNIICIPLVKKASLLDLAKHIKTSLVANISLFDSVSSFAEVETSPFSYNAQSFSYHSRAYLKIQEGCDNECAYCRVHIARGKSQFLDPNEVIARALELERSGFREIVLTGVNLTMYDHEGEGLGGVLLRLLPKLSLNTRLRLSSMEPDHIDEKLIEACSDVRMHPHFHIPLQSASDKVLKRVNRKYSASHLEWVISNLRAVKDDPFIACDVITGLPGEEEEDFEITRRFLEEKQFAALHVFPFSPRPDTPLMNAKDRVEERVRDERALILRELSNKLSDAYITRQIGKKSEVLLESRKNGAFYGTTGNYLKVKIDSVPLNAQRGEILKGHIEKKGVFIVDES</sequence>
<evidence type="ECO:0000313" key="11">
    <source>
        <dbReference type="Proteomes" id="UP000460549"/>
    </source>
</evidence>
<dbReference type="Proteomes" id="UP000460549">
    <property type="component" value="Unassembled WGS sequence"/>
</dbReference>
<dbReference type="SMART" id="SM00729">
    <property type="entry name" value="Elp3"/>
    <property type="match status" value="1"/>
</dbReference>
<keyword evidence="11" id="KW-1185">Reference proteome</keyword>
<dbReference type="NCBIfam" id="TIGR00089">
    <property type="entry name" value="MiaB/RimO family radical SAM methylthiotransferase"/>
    <property type="match status" value="1"/>
</dbReference>
<keyword evidence="2" id="KW-0004">4Fe-4S</keyword>
<feature type="domain" description="MTTase N-terminal" evidence="8">
    <location>
        <begin position="1"/>
        <end position="114"/>
    </location>
</feature>
<dbReference type="InterPro" id="IPR006467">
    <property type="entry name" value="MiaB-like_bact"/>
</dbReference>
<proteinExistence type="predicted"/>
<dbReference type="GO" id="GO:0035598">
    <property type="term" value="F:tRNA (N(6)-L-threonylcarbamoyladenosine(37)-C(2))-methylthiotransferase activity"/>
    <property type="evidence" value="ECO:0007669"/>
    <property type="project" value="TreeGrafter"/>
</dbReference>
<comment type="caution">
    <text evidence="10">The sequence shown here is derived from an EMBL/GenBank/DDBJ whole genome shotgun (WGS) entry which is preliminary data.</text>
</comment>
<dbReference type="InterPro" id="IPR020612">
    <property type="entry name" value="Methylthiotransferase_CS"/>
</dbReference>
<evidence type="ECO:0000256" key="6">
    <source>
        <dbReference type="ARBA" id="ARBA00023004"/>
    </source>
</evidence>
<dbReference type="SUPFAM" id="SSF102114">
    <property type="entry name" value="Radical SAM enzymes"/>
    <property type="match status" value="1"/>
</dbReference>
<dbReference type="GO" id="GO:0046872">
    <property type="term" value="F:metal ion binding"/>
    <property type="evidence" value="ECO:0007669"/>
    <property type="project" value="UniProtKB-KW"/>
</dbReference>
<keyword evidence="7" id="KW-0411">Iron-sulfur</keyword>
<evidence type="ECO:0000256" key="7">
    <source>
        <dbReference type="ARBA" id="ARBA00023014"/>
    </source>
</evidence>
<dbReference type="Pfam" id="PF04055">
    <property type="entry name" value="Radical_SAM"/>
    <property type="match status" value="1"/>
</dbReference>
<dbReference type="InterPro" id="IPR007197">
    <property type="entry name" value="rSAM"/>
</dbReference>
<evidence type="ECO:0000256" key="5">
    <source>
        <dbReference type="ARBA" id="ARBA00022723"/>
    </source>
</evidence>
<dbReference type="InterPro" id="IPR058240">
    <property type="entry name" value="rSAM_sf"/>
</dbReference>
<keyword evidence="5" id="KW-0479">Metal-binding</keyword>
<reference evidence="10 11" key="1">
    <citation type="submission" date="2019-08" db="EMBL/GenBank/DDBJ databases">
        <title>In-depth cultivation of the pig gut microbiome towards novel bacterial diversity and tailored functional studies.</title>
        <authorList>
            <person name="Wylensek D."/>
            <person name="Hitch T.C.A."/>
            <person name="Clavel T."/>
        </authorList>
    </citation>
    <scope>NUCLEOTIDE SEQUENCE [LARGE SCALE GENOMIC DNA]</scope>
    <source>
        <strain evidence="10 11">NM-380-WT-3C1</strain>
    </source>
</reference>
<dbReference type="Gene3D" id="3.80.30.20">
    <property type="entry name" value="tm_1862 like domain"/>
    <property type="match status" value="1"/>
</dbReference>
<dbReference type="NCBIfam" id="TIGR01579">
    <property type="entry name" value="MiaB-like-C"/>
    <property type="match status" value="1"/>
</dbReference>
<protein>
    <submittedName>
        <fullName evidence="10">tRNA (N(6)-L-threonylcarbamoyladenosine(37)-C(2))-methylthiotransferase MtaB</fullName>
    </submittedName>
</protein>
<feature type="domain" description="Radical SAM core" evidence="9">
    <location>
        <begin position="141"/>
        <end position="368"/>
    </location>
</feature>
<dbReference type="SFLD" id="SFLDG01082">
    <property type="entry name" value="B12-binding_domain_containing"/>
    <property type="match status" value="1"/>
</dbReference>
<evidence type="ECO:0000259" key="9">
    <source>
        <dbReference type="PROSITE" id="PS51918"/>
    </source>
</evidence>
<dbReference type="PANTHER" id="PTHR11918:SF45">
    <property type="entry name" value="THREONYLCARBAMOYLADENOSINE TRNA METHYLTHIOTRANSFERASE"/>
    <property type="match status" value="1"/>
</dbReference>
<comment type="cofactor">
    <cofactor evidence="1">
        <name>[4Fe-4S] cluster</name>
        <dbReference type="ChEBI" id="CHEBI:49883"/>
    </cofactor>
</comment>
<dbReference type="InterPro" id="IPR006638">
    <property type="entry name" value="Elp3/MiaA/NifB-like_rSAM"/>
</dbReference>
<evidence type="ECO:0000256" key="2">
    <source>
        <dbReference type="ARBA" id="ARBA00022485"/>
    </source>
</evidence>
<dbReference type="RefSeq" id="WP_154424179.1">
    <property type="nucleotide sequence ID" value="NZ_VUNN01000001.1"/>
</dbReference>
<dbReference type="PROSITE" id="PS51918">
    <property type="entry name" value="RADICAL_SAM"/>
    <property type="match status" value="1"/>
</dbReference>
<gene>
    <name evidence="10" type="primary">mtaB</name>
    <name evidence="10" type="ORF">FYJ80_00555</name>
</gene>
<dbReference type="PROSITE" id="PS01278">
    <property type="entry name" value="MTTASE_RADICAL"/>
    <property type="match status" value="1"/>
</dbReference>
<dbReference type="InterPro" id="IPR005839">
    <property type="entry name" value="Methylthiotransferase"/>
</dbReference>
<keyword evidence="6" id="KW-0408">Iron</keyword>
<evidence type="ECO:0000256" key="4">
    <source>
        <dbReference type="ARBA" id="ARBA00022691"/>
    </source>
</evidence>
<keyword evidence="3 10" id="KW-0808">Transferase</keyword>
<name>A0A7X2PAI4_9SPIO</name>
<dbReference type="PROSITE" id="PS51449">
    <property type="entry name" value="MTTASE_N"/>
    <property type="match status" value="1"/>
</dbReference>
<dbReference type="PANTHER" id="PTHR11918">
    <property type="entry name" value="RADICAL SAM PROTEINS"/>
    <property type="match status" value="1"/>
</dbReference>
<dbReference type="Gene3D" id="3.40.50.12160">
    <property type="entry name" value="Methylthiotransferase, N-terminal domain"/>
    <property type="match status" value="1"/>
</dbReference>
<dbReference type="CDD" id="cd01335">
    <property type="entry name" value="Radical_SAM"/>
    <property type="match status" value="1"/>
</dbReference>
<dbReference type="InterPro" id="IPR038135">
    <property type="entry name" value="Methylthiotransferase_N_sf"/>
</dbReference>
<dbReference type="AlphaFoldDB" id="A0A7X2PAI4"/>
<dbReference type="EMBL" id="VUNN01000001">
    <property type="protein sequence ID" value="MSU05278.1"/>
    <property type="molecule type" value="Genomic_DNA"/>
</dbReference>
<evidence type="ECO:0000256" key="3">
    <source>
        <dbReference type="ARBA" id="ARBA00022679"/>
    </source>
</evidence>